<gene>
    <name evidence="1" type="ORF">T11_12904</name>
</gene>
<keyword evidence="2" id="KW-1185">Reference proteome</keyword>
<reference evidence="1 2" key="1">
    <citation type="submission" date="2015-01" db="EMBL/GenBank/DDBJ databases">
        <title>Evolution of Trichinella species and genotypes.</title>
        <authorList>
            <person name="Korhonen P.K."/>
            <person name="Edoardo P."/>
            <person name="Giuseppe L.R."/>
            <person name="Gasser R.B."/>
        </authorList>
    </citation>
    <scope>NUCLEOTIDE SEQUENCE [LARGE SCALE GENOMIC DNA]</scope>
    <source>
        <strain evidence="1">ISS1029</strain>
    </source>
</reference>
<organism evidence="1 2">
    <name type="scientific">Trichinella zimbabwensis</name>
    <dbReference type="NCBI Taxonomy" id="268475"/>
    <lineage>
        <taxon>Eukaryota</taxon>
        <taxon>Metazoa</taxon>
        <taxon>Ecdysozoa</taxon>
        <taxon>Nematoda</taxon>
        <taxon>Enoplea</taxon>
        <taxon>Dorylaimia</taxon>
        <taxon>Trichinellida</taxon>
        <taxon>Trichinellidae</taxon>
        <taxon>Trichinella</taxon>
    </lineage>
</organism>
<evidence type="ECO:0000313" key="2">
    <source>
        <dbReference type="Proteomes" id="UP000055024"/>
    </source>
</evidence>
<comment type="caution">
    <text evidence="1">The sequence shown here is derived from an EMBL/GenBank/DDBJ whole genome shotgun (WGS) entry which is preliminary data.</text>
</comment>
<dbReference type="AlphaFoldDB" id="A0A0V1FWK6"/>
<sequence length="58" mass="6343">MPNKSILCYIYTWDHGSFQAYYLVGGLVPRSSGDSGLAVSIHIYIGQALVEPLRGQPC</sequence>
<protein>
    <submittedName>
        <fullName evidence="1">Uncharacterized protein</fullName>
    </submittedName>
</protein>
<accession>A0A0V1FWK6</accession>
<dbReference type="EMBL" id="JYDP01006073">
    <property type="protein sequence ID" value="KRY90404.1"/>
    <property type="molecule type" value="Genomic_DNA"/>
</dbReference>
<name>A0A0V1FWK6_9BILA</name>
<proteinExistence type="predicted"/>
<evidence type="ECO:0000313" key="1">
    <source>
        <dbReference type="EMBL" id="KRY90404.1"/>
    </source>
</evidence>
<dbReference type="Proteomes" id="UP000055024">
    <property type="component" value="Unassembled WGS sequence"/>
</dbReference>